<organism evidence="3">
    <name type="scientific">Brassica oleracea</name>
    <name type="common">Wild cabbage</name>
    <dbReference type="NCBI Taxonomy" id="3712"/>
    <lineage>
        <taxon>Eukaryota</taxon>
        <taxon>Viridiplantae</taxon>
        <taxon>Streptophyta</taxon>
        <taxon>Embryophyta</taxon>
        <taxon>Tracheophyta</taxon>
        <taxon>Spermatophyta</taxon>
        <taxon>Magnoliopsida</taxon>
        <taxon>eudicotyledons</taxon>
        <taxon>Gunneridae</taxon>
        <taxon>Pentapetalae</taxon>
        <taxon>rosids</taxon>
        <taxon>malvids</taxon>
        <taxon>Brassicales</taxon>
        <taxon>Brassicaceae</taxon>
        <taxon>Brassiceae</taxon>
        <taxon>Brassica</taxon>
    </lineage>
</organism>
<feature type="chain" id="PRO_5017968961" evidence="2">
    <location>
        <begin position="21"/>
        <end position="63"/>
    </location>
</feature>
<sequence length="63" mass="7701">MMMWMQHPFTMLQLFGFCVSCCLNPTRVFYGTFGFISLFLLHLVLLMSVYCIFCRCFLRWWLR</sequence>
<proteinExistence type="predicted"/>
<accession>A0A3P6H856</accession>
<feature type="transmembrane region" description="Helical" evidence="1">
    <location>
        <begin position="38"/>
        <end position="58"/>
    </location>
</feature>
<protein>
    <submittedName>
        <fullName evidence="3">Uncharacterized protein</fullName>
    </submittedName>
</protein>
<dbReference type="EMBL" id="LR031880">
    <property type="protein sequence ID" value="VDD62159.1"/>
    <property type="molecule type" value="Genomic_DNA"/>
</dbReference>
<evidence type="ECO:0000256" key="2">
    <source>
        <dbReference type="SAM" id="SignalP"/>
    </source>
</evidence>
<reference evidence="3" key="1">
    <citation type="submission" date="2018-11" db="EMBL/GenBank/DDBJ databases">
        <authorList>
            <consortium name="Genoscope - CEA"/>
            <person name="William W."/>
        </authorList>
    </citation>
    <scope>NUCLEOTIDE SEQUENCE</scope>
</reference>
<keyword evidence="2" id="KW-0732">Signal</keyword>
<evidence type="ECO:0000313" key="3">
    <source>
        <dbReference type="EMBL" id="VDD62159.1"/>
    </source>
</evidence>
<dbReference type="AlphaFoldDB" id="A0A3P6H856"/>
<keyword evidence="1" id="KW-1133">Transmembrane helix</keyword>
<evidence type="ECO:0000256" key="1">
    <source>
        <dbReference type="SAM" id="Phobius"/>
    </source>
</evidence>
<name>A0A3P6H856_BRAOL</name>
<keyword evidence="1" id="KW-0472">Membrane</keyword>
<gene>
    <name evidence="3" type="ORF">BOLC6T37612H</name>
</gene>
<feature type="signal peptide" evidence="2">
    <location>
        <begin position="1"/>
        <end position="20"/>
    </location>
</feature>
<keyword evidence="1" id="KW-0812">Transmembrane</keyword>